<evidence type="ECO:0000313" key="1">
    <source>
        <dbReference type="EMBL" id="CAF9938483.1"/>
    </source>
</evidence>
<name>A0A8H3J0M3_9LECA</name>
<protein>
    <submittedName>
        <fullName evidence="1">Uncharacterized protein</fullName>
    </submittedName>
</protein>
<dbReference type="EMBL" id="CAJPDS010000114">
    <property type="protein sequence ID" value="CAF9938483.1"/>
    <property type="molecule type" value="Genomic_DNA"/>
</dbReference>
<evidence type="ECO:0000313" key="2">
    <source>
        <dbReference type="Proteomes" id="UP000664521"/>
    </source>
</evidence>
<gene>
    <name evidence="1" type="ORF">HETSPECPRED_001088</name>
</gene>
<dbReference type="Proteomes" id="UP000664521">
    <property type="component" value="Unassembled WGS sequence"/>
</dbReference>
<dbReference type="AlphaFoldDB" id="A0A8H3J0M3"/>
<accession>A0A8H3J0M3</accession>
<comment type="caution">
    <text evidence="1">The sequence shown here is derived from an EMBL/GenBank/DDBJ whole genome shotgun (WGS) entry which is preliminary data.</text>
</comment>
<proteinExistence type="predicted"/>
<organism evidence="1 2">
    <name type="scientific">Heterodermia speciosa</name>
    <dbReference type="NCBI Taxonomy" id="116794"/>
    <lineage>
        <taxon>Eukaryota</taxon>
        <taxon>Fungi</taxon>
        <taxon>Dikarya</taxon>
        <taxon>Ascomycota</taxon>
        <taxon>Pezizomycotina</taxon>
        <taxon>Lecanoromycetes</taxon>
        <taxon>OSLEUM clade</taxon>
        <taxon>Lecanoromycetidae</taxon>
        <taxon>Caliciales</taxon>
        <taxon>Physciaceae</taxon>
        <taxon>Heterodermia</taxon>
    </lineage>
</organism>
<sequence>MPLYEQSELDAGVDAAVELGGKTVVERLLVEETTLELVDTMSEERLVVVVVDEEVIVSDDDDEEEVEKEGGDKKDDVELEEIVLGILVEEDTCAELVVELMEKIIDEELPVVEVDPLLALGETVIDERPVLLDVVVEVAEKDSAVMLLDDDWLLLLLLENVLVDGLLELGEELLVLDDLETDNVLELVSVVESDEYVIFEDNGADEGAVGDTFDDEISDGKPLGGVRGVVDPESTKKLWRIERRTHTVFGSLTDGACSGDSA</sequence>
<reference evidence="1" key="1">
    <citation type="submission" date="2021-03" db="EMBL/GenBank/DDBJ databases">
        <authorList>
            <person name="Tagirdzhanova G."/>
        </authorList>
    </citation>
    <scope>NUCLEOTIDE SEQUENCE</scope>
</reference>
<keyword evidence="2" id="KW-1185">Reference proteome</keyword>